<organism evidence="1 2">
    <name type="scientific">Streptococcus macacae NCTC 11558</name>
    <dbReference type="NCBI Taxonomy" id="764298"/>
    <lineage>
        <taxon>Bacteria</taxon>
        <taxon>Bacillati</taxon>
        <taxon>Bacillota</taxon>
        <taxon>Bacilli</taxon>
        <taxon>Lactobacillales</taxon>
        <taxon>Streptococcaceae</taxon>
        <taxon>Streptococcus</taxon>
    </lineage>
</organism>
<proteinExistence type="predicted"/>
<dbReference type="Proteomes" id="UP000003573">
    <property type="component" value="Unassembled WGS sequence"/>
</dbReference>
<evidence type="ECO:0000313" key="1">
    <source>
        <dbReference type="EMBL" id="EHJ53206.1"/>
    </source>
</evidence>
<reference evidence="1 2" key="1">
    <citation type="journal article" date="2014" name="Int. J. Syst. Evol. Microbiol.">
        <title>Phylogenomics and the dynamic genome evolution of the genus Streptococcus.</title>
        <authorList>
            <consortium name="The Broad Institute Genome Sequencing Platform"/>
            <person name="Richards V.P."/>
            <person name="Palmer S.R."/>
            <person name="Pavinski Bitar P.D."/>
            <person name="Qin X."/>
            <person name="Weinstock G.M."/>
            <person name="Highlander S.K."/>
            <person name="Town C.D."/>
            <person name="Burne R.A."/>
            <person name="Stanhope M.J."/>
        </authorList>
    </citation>
    <scope>NUCLEOTIDE SEQUENCE [LARGE SCALE GENOMIC DNA]</scope>
    <source>
        <strain evidence="1 2">NCTC 11558</strain>
    </source>
</reference>
<dbReference type="EMBL" id="AEUW02000001">
    <property type="protein sequence ID" value="EHJ53206.1"/>
    <property type="molecule type" value="Genomic_DNA"/>
</dbReference>
<name>G5JVP3_9STRE</name>
<comment type="caution">
    <text evidence="1">The sequence shown here is derived from an EMBL/GenBank/DDBJ whole genome shotgun (WGS) entry which is preliminary data.</text>
</comment>
<protein>
    <submittedName>
        <fullName evidence="1">Uncharacterized protein</fullName>
    </submittedName>
</protein>
<dbReference type="AlphaFoldDB" id="G5JVP3"/>
<gene>
    <name evidence="1" type="ORF">STRMA_0899</name>
</gene>
<evidence type="ECO:0000313" key="2">
    <source>
        <dbReference type="Proteomes" id="UP000003573"/>
    </source>
</evidence>
<accession>G5JVP3</accession>
<sequence length="38" mass="4521">MLLLRQQYEKLLNLTISILMHLLPLLGLKFENGRKQIK</sequence>
<keyword evidence="2" id="KW-1185">Reference proteome</keyword>